<dbReference type="InParanoid" id="A0A804N0M6"/>
<dbReference type="EnsemblPlants" id="Zm00001eb125680_T001">
    <property type="protein sequence ID" value="Zm00001eb125680_P001"/>
    <property type="gene ID" value="Zm00001eb125680"/>
</dbReference>
<evidence type="ECO:0000313" key="3">
    <source>
        <dbReference type="Proteomes" id="UP000007305"/>
    </source>
</evidence>
<dbReference type="Gramene" id="Zm00001eb125680_T001">
    <property type="protein sequence ID" value="Zm00001eb125680_P001"/>
    <property type="gene ID" value="Zm00001eb125680"/>
</dbReference>
<evidence type="ECO:0000313" key="2">
    <source>
        <dbReference type="EnsemblPlants" id="Zm00001eb125680_P001"/>
    </source>
</evidence>
<dbReference type="SUPFAM" id="SSF52540">
    <property type="entry name" value="P-loop containing nucleoside triphosphate hydrolases"/>
    <property type="match status" value="1"/>
</dbReference>
<sequence>MTGPVLILCPTSVIRNWENEFSEWAEFSVAVYHGPIRDLVFGKIETQGLEVECCKRTEPDGVICFLPCSYGVVEVELVLPDSPFASPTKEEASCADAVTAAAARNGSSSSPRHVPCGFTVPFRTRVFHHPRPAPLQLLLLLSGAQVFSWA</sequence>
<dbReference type="InterPro" id="IPR000330">
    <property type="entry name" value="SNF2_N"/>
</dbReference>
<reference evidence="2" key="3">
    <citation type="submission" date="2021-05" db="UniProtKB">
        <authorList>
            <consortium name="EnsemblPlants"/>
        </authorList>
    </citation>
    <scope>IDENTIFICATION</scope>
    <source>
        <strain evidence="2">cv. B73</strain>
    </source>
</reference>
<dbReference type="AlphaFoldDB" id="A0A804N0M6"/>
<proteinExistence type="predicted"/>
<dbReference type="Pfam" id="PF00176">
    <property type="entry name" value="SNF2-rel_dom"/>
    <property type="match status" value="1"/>
</dbReference>
<accession>A0A804N0M6</accession>
<protein>
    <recommendedName>
        <fullName evidence="1">SNF2 N-terminal domain-containing protein</fullName>
    </recommendedName>
</protein>
<dbReference type="Gene3D" id="3.40.50.10810">
    <property type="entry name" value="Tandem AAA-ATPase domain"/>
    <property type="match status" value="1"/>
</dbReference>
<reference evidence="2" key="2">
    <citation type="submission" date="2019-07" db="EMBL/GenBank/DDBJ databases">
        <authorList>
            <person name="Seetharam A."/>
            <person name="Woodhouse M."/>
            <person name="Cannon E."/>
        </authorList>
    </citation>
    <scope>NUCLEOTIDE SEQUENCE [LARGE SCALE GENOMIC DNA]</scope>
    <source>
        <strain evidence="2">cv. B73</strain>
    </source>
</reference>
<evidence type="ECO:0000259" key="1">
    <source>
        <dbReference type="Pfam" id="PF00176"/>
    </source>
</evidence>
<dbReference type="InterPro" id="IPR027417">
    <property type="entry name" value="P-loop_NTPase"/>
</dbReference>
<reference evidence="3" key="1">
    <citation type="submission" date="2015-12" db="EMBL/GenBank/DDBJ databases">
        <title>Update maize B73 reference genome by single molecule sequencing technologies.</title>
        <authorList>
            <consortium name="Maize Genome Sequencing Project"/>
            <person name="Ware D."/>
        </authorList>
    </citation>
    <scope>NUCLEOTIDE SEQUENCE [LARGE SCALE GENOMIC DNA]</scope>
    <source>
        <strain evidence="3">cv. B73</strain>
    </source>
</reference>
<keyword evidence="3" id="KW-1185">Reference proteome</keyword>
<feature type="domain" description="SNF2 N-terminal" evidence="1">
    <location>
        <begin position="3"/>
        <end position="38"/>
    </location>
</feature>
<organism evidence="2 3">
    <name type="scientific">Zea mays</name>
    <name type="common">Maize</name>
    <dbReference type="NCBI Taxonomy" id="4577"/>
    <lineage>
        <taxon>Eukaryota</taxon>
        <taxon>Viridiplantae</taxon>
        <taxon>Streptophyta</taxon>
        <taxon>Embryophyta</taxon>
        <taxon>Tracheophyta</taxon>
        <taxon>Spermatophyta</taxon>
        <taxon>Magnoliopsida</taxon>
        <taxon>Liliopsida</taxon>
        <taxon>Poales</taxon>
        <taxon>Poaceae</taxon>
        <taxon>PACMAD clade</taxon>
        <taxon>Panicoideae</taxon>
        <taxon>Andropogonodae</taxon>
        <taxon>Andropogoneae</taxon>
        <taxon>Tripsacinae</taxon>
        <taxon>Zea</taxon>
    </lineage>
</organism>
<dbReference type="InterPro" id="IPR038718">
    <property type="entry name" value="SNF2-like_sf"/>
</dbReference>
<dbReference type="GO" id="GO:0005524">
    <property type="term" value="F:ATP binding"/>
    <property type="evidence" value="ECO:0007669"/>
    <property type="project" value="InterPro"/>
</dbReference>
<name>A0A804N0M6_MAIZE</name>
<dbReference type="Proteomes" id="UP000007305">
    <property type="component" value="Chromosome 3"/>
</dbReference>